<evidence type="ECO:0000313" key="2">
    <source>
        <dbReference type="EMBL" id="KAL3693289.1"/>
    </source>
</evidence>
<evidence type="ECO:0000256" key="1">
    <source>
        <dbReference type="SAM" id="MobiDB-lite"/>
    </source>
</evidence>
<protein>
    <submittedName>
        <fullName evidence="2">Uncharacterized protein</fullName>
    </submittedName>
</protein>
<comment type="caution">
    <text evidence="2">The sequence shown here is derived from an EMBL/GenBank/DDBJ whole genome shotgun (WGS) entry which is preliminary data.</text>
</comment>
<accession>A0ABD3HVA6</accession>
<gene>
    <name evidence="2" type="ORF">R1sor_006940</name>
</gene>
<dbReference type="EMBL" id="JBJQOH010000003">
    <property type="protein sequence ID" value="KAL3693289.1"/>
    <property type="molecule type" value="Genomic_DNA"/>
</dbReference>
<feature type="compositionally biased region" description="Low complexity" evidence="1">
    <location>
        <begin position="143"/>
        <end position="159"/>
    </location>
</feature>
<keyword evidence="3" id="KW-1185">Reference proteome</keyword>
<organism evidence="2 3">
    <name type="scientific">Riccia sorocarpa</name>
    <dbReference type="NCBI Taxonomy" id="122646"/>
    <lineage>
        <taxon>Eukaryota</taxon>
        <taxon>Viridiplantae</taxon>
        <taxon>Streptophyta</taxon>
        <taxon>Embryophyta</taxon>
        <taxon>Marchantiophyta</taxon>
        <taxon>Marchantiopsida</taxon>
        <taxon>Marchantiidae</taxon>
        <taxon>Marchantiales</taxon>
        <taxon>Ricciaceae</taxon>
        <taxon>Riccia</taxon>
    </lineage>
</organism>
<feature type="region of interest" description="Disordered" evidence="1">
    <location>
        <begin position="1"/>
        <end position="20"/>
    </location>
</feature>
<reference evidence="2 3" key="1">
    <citation type="submission" date="2024-09" db="EMBL/GenBank/DDBJ databases">
        <title>Chromosome-scale assembly of Riccia sorocarpa.</title>
        <authorList>
            <person name="Paukszto L."/>
        </authorList>
    </citation>
    <scope>NUCLEOTIDE SEQUENCE [LARGE SCALE GENOMIC DNA]</scope>
    <source>
        <strain evidence="2">LP-2024</strain>
        <tissue evidence="2">Aerial parts of the thallus</tissue>
    </source>
</reference>
<evidence type="ECO:0000313" key="3">
    <source>
        <dbReference type="Proteomes" id="UP001633002"/>
    </source>
</evidence>
<proteinExistence type="predicted"/>
<feature type="region of interest" description="Disordered" evidence="1">
    <location>
        <begin position="126"/>
        <end position="159"/>
    </location>
</feature>
<sequence length="192" mass="19873">MAARESAFSSLPNTDVAAGTHHVPHFSDSVMNDEFSQRPDFGSQGSFLGISTHLLSVPSSQVHPQLQSRVVRPRVTPVDPQQLAAWARQAGTQQLPASPPEITECSNRFPVMNLVPGVFPGADFRPLPSTSAGGPSSLPGAPVPASTPAAAPAPAPTSAAAMNEVPGVSQLRPGDTGHEVRSALAEYLALAT</sequence>
<dbReference type="AlphaFoldDB" id="A0ABD3HVA6"/>
<dbReference type="Proteomes" id="UP001633002">
    <property type="component" value="Unassembled WGS sequence"/>
</dbReference>
<name>A0ABD3HVA6_9MARC</name>